<dbReference type="InterPro" id="IPR011006">
    <property type="entry name" value="CheY-like_superfamily"/>
</dbReference>
<protein>
    <submittedName>
        <fullName evidence="3">Response regulator</fullName>
    </submittedName>
</protein>
<dbReference type="GO" id="GO:0000160">
    <property type="term" value="P:phosphorelay signal transduction system"/>
    <property type="evidence" value="ECO:0007669"/>
    <property type="project" value="InterPro"/>
</dbReference>
<sequence>MSKLNSVLLVDDNETTCFINRLLLDKLNIVQELLTARDGRAALDLLQQRLNAGQELPELILLDIKMPGMDGFEFFSEYKKRPEFASSLIVMLTTSQNTRDLEQAKSLGIPFYLTKPLTPQKITDIVNSHFKMKQSNSI</sequence>
<dbReference type="AlphaFoldDB" id="A0A2T2YBK2"/>
<name>A0A2T2YBK2_9BACT</name>
<feature type="domain" description="Response regulatory" evidence="2">
    <location>
        <begin position="6"/>
        <end position="130"/>
    </location>
</feature>
<dbReference type="EMBL" id="PYFT01000001">
    <property type="protein sequence ID" value="PSR52866.1"/>
    <property type="molecule type" value="Genomic_DNA"/>
</dbReference>
<dbReference type="InterPro" id="IPR052893">
    <property type="entry name" value="TCS_response_regulator"/>
</dbReference>
<keyword evidence="4" id="KW-1185">Reference proteome</keyword>
<dbReference type="PROSITE" id="PS50110">
    <property type="entry name" value="RESPONSE_REGULATORY"/>
    <property type="match status" value="1"/>
</dbReference>
<dbReference type="OrthoDB" id="1524091at2"/>
<proteinExistence type="predicted"/>
<reference evidence="3 4" key="1">
    <citation type="submission" date="2018-03" db="EMBL/GenBank/DDBJ databases">
        <title>Adhaeribacter sp. HMF7605 Genome sequencing and assembly.</title>
        <authorList>
            <person name="Kang H."/>
            <person name="Kang J."/>
            <person name="Cha I."/>
            <person name="Kim H."/>
            <person name="Joh K."/>
        </authorList>
    </citation>
    <scope>NUCLEOTIDE SEQUENCE [LARGE SCALE GENOMIC DNA]</scope>
    <source>
        <strain evidence="3 4">HMF7605</strain>
    </source>
</reference>
<comment type="caution">
    <text evidence="3">The sequence shown here is derived from an EMBL/GenBank/DDBJ whole genome shotgun (WGS) entry which is preliminary data.</text>
</comment>
<organism evidence="3 4">
    <name type="scientific">Adhaeribacter arboris</name>
    <dbReference type="NCBI Taxonomy" id="2072846"/>
    <lineage>
        <taxon>Bacteria</taxon>
        <taxon>Pseudomonadati</taxon>
        <taxon>Bacteroidota</taxon>
        <taxon>Cytophagia</taxon>
        <taxon>Cytophagales</taxon>
        <taxon>Hymenobacteraceae</taxon>
        <taxon>Adhaeribacter</taxon>
    </lineage>
</organism>
<evidence type="ECO:0000256" key="1">
    <source>
        <dbReference type="PROSITE-ProRule" id="PRU00169"/>
    </source>
</evidence>
<evidence type="ECO:0000313" key="4">
    <source>
        <dbReference type="Proteomes" id="UP000240357"/>
    </source>
</evidence>
<accession>A0A2T2YBK2</accession>
<gene>
    <name evidence="3" type="ORF">AHMF7605_04660</name>
</gene>
<evidence type="ECO:0000313" key="3">
    <source>
        <dbReference type="EMBL" id="PSR52866.1"/>
    </source>
</evidence>
<dbReference type="Gene3D" id="3.40.50.2300">
    <property type="match status" value="1"/>
</dbReference>
<dbReference type="SUPFAM" id="SSF52172">
    <property type="entry name" value="CheY-like"/>
    <property type="match status" value="1"/>
</dbReference>
<dbReference type="Proteomes" id="UP000240357">
    <property type="component" value="Unassembled WGS sequence"/>
</dbReference>
<dbReference type="RefSeq" id="WP_106926913.1">
    <property type="nucleotide sequence ID" value="NZ_PYFT01000001.1"/>
</dbReference>
<feature type="modified residue" description="4-aspartylphosphate" evidence="1">
    <location>
        <position position="63"/>
    </location>
</feature>
<evidence type="ECO:0000259" key="2">
    <source>
        <dbReference type="PROSITE" id="PS50110"/>
    </source>
</evidence>
<dbReference type="InterPro" id="IPR001789">
    <property type="entry name" value="Sig_transdc_resp-reg_receiver"/>
</dbReference>
<dbReference type="SMART" id="SM00448">
    <property type="entry name" value="REC"/>
    <property type="match status" value="1"/>
</dbReference>
<dbReference type="PANTHER" id="PTHR44520:SF2">
    <property type="entry name" value="RESPONSE REGULATOR RCP1"/>
    <property type="match status" value="1"/>
</dbReference>
<keyword evidence="1" id="KW-0597">Phosphoprotein</keyword>
<dbReference type="Pfam" id="PF00072">
    <property type="entry name" value="Response_reg"/>
    <property type="match status" value="1"/>
</dbReference>
<dbReference type="PANTHER" id="PTHR44520">
    <property type="entry name" value="RESPONSE REGULATOR RCP1-RELATED"/>
    <property type="match status" value="1"/>
</dbReference>